<protein>
    <recommendedName>
        <fullName evidence="1">Reverse transcriptase zinc-binding domain-containing protein</fullName>
    </recommendedName>
</protein>
<keyword evidence="3" id="KW-1185">Reference proteome</keyword>
<sequence length="130" mass="14740">MKKTNNLLANLAFPILFLEEENRPCDHDSDRIWKLIWNWKGVQRAKVFLWQLAHNAVLTASRTAIWGRGNNPNCMSCDNDIETPFHVIRDCPMSSPVWNCLVKSQNIEKGEGVFNLGDETGSRGSGSRIP</sequence>
<evidence type="ECO:0000313" key="3">
    <source>
        <dbReference type="Proteomes" id="UP000289738"/>
    </source>
</evidence>
<proteinExistence type="predicted"/>
<dbReference type="Proteomes" id="UP000289738">
    <property type="component" value="Chromosome A09"/>
</dbReference>
<evidence type="ECO:0000313" key="2">
    <source>
        <dbReference type="EMBL" id="RYR37510.1"/>
    </source>
</evidence>
<gene>
    <name evidence="2" type="ORF">Ahy_A09g042389</name>
</gene>
<dbReference type="EMBL" id="SDMP01000009">
    <property type="protein sequence ID" value="RYR37510.1"/>
    <property type="molecule type" value="Genomic_DNA"/>
</dbReference>
<dbReference type="AlphaFoldDB" id="A0A445BFR0"/>
<name>A0A445BFR0_ARAHY</name>
<dbReference type="InterPro" id="IPR026960">
    <property type="entry name" value="RVT-Znf"/>
</dbReference>
<organism evidence="2 3">
    <name type="scientific">Arachis hypogaea</name>
    <name type="common">Peanut</name>
    <dbReference type="NCBI Taxonomy" id="3818"/>
    <lineage>
        <taxon>Eukaryota</taxon>
        <taxon>Viridiplantae</taxon>
        <taxon>Streptophyta</taxon>
        <taxon>Embryophyta</taxon>
        <taxon>Tracheophyta</taxon>
        <taxon>Spermatophyta</taxon>
        <taxon>Magnoliopsida</taxon>
        <taxon>eudicotyledons</taxon>
        <taxon>Gunneridae</taxon>
        <taxon>Pentapetalae</taxon>
        <taxon>rosids</taxon>
        <taxon>fabids</taxon>
        <taxon>Fabales</taxon>
        <taxon>Fabaceae</taxon>
        <taxon>Papilionoideae</taxon>
        <taxon>50 kb inversion clade</taxon>
        <taxon>dalbergioids sensu lato</taxon>
        <taxon>Dalbergieae</taxon>
        <taxon>Pterocarpus clade</taxon>
        <taxon>Arachis</taxon>
    </lineage>
</organism>
<dbReference type="Pfam" id="PF13966">
    <property type="entry name" value="zf-RVT"/>
    <property type="match status" value="1"/>
</dbReference>
<accession>A0A445BFR0</accession>
<reference evidence="2 3" key="1">
    <citation type="submission" date="2019-01" db="EMBL/GenBank/DDBJ databases">
        <title>Sequencing of cultivated peanut Arachis hypogaea provides insights into genome evolution and oil improvement.</title>
        <authorList>
            <person name="Chen X."/>
        </authorList>
    </citation>
    <scope>NUCLEOTIDE SEQUENCE [LARGE SCALE GENOMIC DNA]</scope>
    <source>
        <strain evidence="3">cv. Fuhuasheng</strain>
        <tissue evidence="2">Leaves</tissue>
    </source>
</reference>
<evidence type="ECO:0000259" key="1">
    <source>
        <dbReference type="Pfam" id="PF13966"/>
    </source>
</evidence>
<comment type="caution">
    <text evidence="2">The sequence shown here is derived from an EMBL/GenBank/DDBJ whole genome shotgun (WGS) entry which is preliminary data.</text>
</comment>
<feature type="domain" description="Reverse transcriptase zinc-binding" evidence="1">
    <location>
        <begin position="28"/>
        <end position="98"/>
    </location>
</feature>